<evidence type="ECO:0000256" key="12">
    <source>
        <dbReference type="PROSITE-ProRule" id="PRU00221"/>
    </source>
</evidence>
<evidence type="ECO:0000313" key="15">
    <source>
        <dbReference type="RefSeq" id="XP_013789019.1"/>
    </source>
</evidence>
<keyword evidence="5" id="KW-0677">Repeat</keyword>
<proteinExistence type="inferred from homology"/>
<dbReference type="Pfam" id="PF00400">
    <property type="entry name" value="WD40"/>
    <property type="match status" value="1"/>
</dbReference>
<dbReference type="GeneID" id="106472895"/>
<evidence type="ECO:0000256" key="5">
    <source>
        <dbReference type="ARBA" id="ARBA00022737"/>
    </source>
</evidence>
<dbReference type="PROSITE" id="PS00678">
    <property type="entry name" value="WD_REPEATS_1"/>
    <property type="match status" value="1"/>
</dbReference>
<accession>A0ABM1BUP0</accession>
<gene>
    <name evidence="15" type="primary">LOC106472895</name>
</gene>
<evidence type="ECO:0000256" key="8">
    <source>
        <dbReference type="ARBA" id="ARBA00023125"/>
    </source>
</evidence>
<dbReference type="Proteomes" id="UP000694941">
    <property type="component" value="Unplaced"/>
</dbReference>
<evidence type="ECO:0000256" key="7">
    <source>
        <dbReference type="ARBA" id="ARBA00022786"/>
    </source>
</evidence>
<dbReference type="InterPro" id="IPR033312">
    <property type="entry name" value="DDB2"/>
</dbReference>
<keyword evidence="7" id="KW-0833">Ubl conjugation pathway</keyword>
<comment type="subcellular location">
    <subcellularLocation>
        <location evidence="1">Nucleus</location>
    </subcellularLocation>
</comment>
<dbReference type="InterPro" id="IPR001680">
    <property type="entry name" value="WD40_rpt"/>
</dbReference>
<sequence>MPPVIRRKTQRVQKTFSHNSTENNLEFEDDDFEESRNANFRKRCKIEYSNKSCKVSRRRKPVLCEVTRVPVSVITSTSSDTNSIDTTSSSNTSSCHGNNNCSTSSYFRTRQRMKCEPNSIGKRSDKLQTQNSATDSSNVFAILDEKKQKKCNSNKLEESNDVCKKSQTGDGLSKVMDSKQMIQLQSFRDSSSVQNVKTCISDKDIWPAAGWMEKSNNINLELKHRCGPCLVEQSSNLVHNLEQMMRGFYFNSRVKKSFRRPIIENFSRLKPYKMASPFDRRVTAVTWHPKHPSVVGVGSKGGEVIMWNFENAADDLFIPGVGPGGSVCAMKFDVENPNFIFTASITGRVMRQDFHGKNSKIFLDTFTWEKWFTSLDVLQSKKLIAVGDTSGCLYLLDTNGNMVGYTDISSHLYEDVIYIRQAETYRLLVTASIDNTVKLWDLRMIKDRKSALFTFPHEKAVNSAYFSLANGSSLLTTDQHSQLRVYSGPLWELEQVIAHPHRQFQHLTPIKACWHPLEDIVVVGRYPDEGFCAEDKRSIDLFDGHSGTLLFRLHNSEVPGIVS</sequence>
<keyword evidence="10" id="KW-0539">Nucleus</keyword>
<evidence type="ECO:0000256" key="13">
    <source>
        <dbReference type="SAM" id="MobiDB-lite"/>
    </source>
</evidence>
<dbReference type="SUPFAM" id="SSF50978">
    <property type="entry name" value="WD40 repeat-like"/>
    <property type="match status" value="1"/>
</dbReference>
<feature type="non-terminal residue" evidence="15">
    <location>
        <position position="563"/>
    </location>
</feature>
<evidence type="ECO:0000256" key="1">
    <source>
        <dbReference type="ARBA" id="ARBA00004123"/>
    </source>
</evidence>
<dbReference type="Gene3D" id="2.130.10.10">
    <property type="entry name" value="YVTN repeat-like/Quinoprotein amine dehydrogenase"/>
    <property type="match status" value="1"/>
</dbReference>
<evidence type="ECO:0000256" key="11">
    <source>
        <dbReference type="ARBA" id="ARBA00031670"/>
    </source>
</evidence>
<comment type="similarity">
    <text evidence="2">Belongs to the WD repeat DDB2/WDR76 family.</text>
</comment>
<keyword evidence="4 12" id="KW-0853">WD repeat</keyword>
<evidence type="ECO:0000256" key="2">
    <source>
        <dbReference type="ARBA" id="ARBA00005434"/>
    </source>
</evidence>
<protein>
    <recommendedName>
        <fullName evidence="3">DNA damage-binding protein 2</fullName>
    </recommendedName>
    <alternativeName>
        <fullName evidence="11">Damage-specific DNA-binding protein 2</fullName>
    </alternativeName>
</protein>
<organism evidence="14 15">
    <name type="scientific">Limulus polyphemus</name>
    <name type="common">Atlantic horseshoe crab</name>
    <dbReference type="NCBI Taxonomy" id="6850"/>
    <lineage>
        <taxon>Eukaryota</taxon>
        <taxon>Metazoa</taxon>
        <taxon>Ecdysozoa</taxon>
        <taxon>Arthropoda</taxon>
        <taxon>Chelicerata</taxon>
        <taxon>Merostomata</taxon>
        <taxon>Xiphosura</taxon>
        <taxon>Limulidae</taxon>
        <taxon>Limulus</taxon>
    </lineage>
</organism>
<evidence type="ECO:0000313" key="14">
    <source>
        <dbReference type="Proteomes" id="UP000694941"/>
    </source>
</evidence>
<evidence type="ECO:0000256" key="10">
    <source>
        <dbReference type="ARBA" id="ARBA00023242"/>
    </source>
</evidence>
<dbReference type="InterPro" id="IPR036322">
    <property type="entry name" value="WD40_repeat_dom_sf"/>
</dbReference>
<keyword evidence="9" id="KW-0234">DNA repair</keyword>
<evidence type="ECO:0000256" key="9">
    <source>
        <dbReference type="ARBA" id="ARBA00023204"/>
    </source>
</evidence>
<feature type="region of interest" description="Disordered" evidence="13">
    <location>
        <begin position="1"/>
        <end position="20"/>
    </location>
</feature>
<dbReference type="InterPro" id="IPR015943">
    <property type="entry name" value="WD40/YVTN_repeat-like_dom_sf"/>
</dbReference>
<evidence type="ECO:0000256" key="6">
    <source>
        <dbReference type="ARBA" id="ARBA00022763"/>
    </source>
</evidence>
<evidence type="ECO:0000256" key="3">
    <source>
        <dbReference type="ARBA" id="ARBA00014580"/>
    </source>
</evidence>
<dbReference type="InterPro" id="IPR019775">
    <property type="entry name" value="WD40_repeat_CS"/>
</dbReference>
<dbReference type="SMART" id="SM00320">
    <property type="entry name" value="WD40"/>
    <property type="match status" value="4"/>
</dbReference>
<dbReference type="PROSITE" id="PS50082">
    <property type="entry name" value="WD_REPEATS_2"/>
    <property type="match status" value="1"/>
</dbReference>
<keyword evidence="8" id="KW-0238">DNA-binding</keyword>
<name>A0ABM1BUP0_LIMPO</name>
<dbReference type="PANTHER" id="PTHR15169">
    <property type="entry name" value="DAMAGE-SPECIFIC DNA BINDING PROTEIN 2"/>
    <property type="match status" value="1"/>
</dbReference>
<reference evidence="15" key="1">
    <citation type="submission" date="2025-08" db="UniProtKB">
        <authorList>
            <consortium name="RefSeq"/>
        </authorList>
    </citation>
    <scope>IDENTIFICATION</scope>
    <source>
        <tissue evidence="15">Muscle</tissue>
    </source>
</reference>
<dbReference type="PANTHER" id="PTHR15169:SF0">
    <property type="entry name" value="DNA DAMAGE-BINDING PROTEIN 2"/>
    <property type="match status" value="1"/>
</dbReference>
<keyword evidence="14" id="KW-1185">Reference proteome</keyword>
<feature type="compositionally biased region" description="Basic residues" evidence="13">
    <location>
        <begin position="1"/>
        <end position="11"/>
    </location>
</feature>
<feature type="repeat" description="WD" evidence="12">
    <location>
        <begin position="426"/>
        <end position="443"/>
    </location>
</feature>
<feature type="region of interest" description="Disordered" evidence="13">
    <location>
        <begin position="76"/>
        <end position="97"/>
    </location>
</feature>
<keyword evidence="6" id="KW-0227">DNA damage</keyword>
<dbReference type="RefSeq" id="XP_013789019.1">
    <property type="nucleotide sequence ID" value="XM_013933565.2"/>
</dbReference>
<evidence type="ECO:0000256" key="4">
    <source>
        <dbReference type="ARBA" id="ARBA00022574"/>
    </source>
</evidence>